<accession>A0A5J9UIQ1</accession>
<reference evidence="1 2" key="1">
    <citation type="journal article" date="2019" name="Sci. Rep.">
        <title>A high-quality genome of Eragrostis curvula grass provides insights into Poaceae evolution and supports new strategies to enhance forage quality.</title>
        <authorList>
            <person name="Carballo J."/>
            <person name="Santos B.A.C.M."/>
            <person name="Zappacosta D."/>
            <person name="Garbus I."/>
            <person name="Selva J.P."/>
            <person name="Gallo C.A."/>
            <person name="Diaz A."/>
            <person name="Albertini E."/>
            <person name="Caccamo M."/>
            <person name="Echenique V."/>
        </authorList>
    </citation>
    <scope>NUCLEOTIDE SEQUENCE [LARGE SCALE GENOMIC DNA]</scope>
    <source>
        <strain evidence="2">cv. Victoria</strain>
        <tissue evidence="1">Leaf</tissue>
    </source>
</reference>
<evidence type="ECO:0000313" key="1">
    <source>
        <dbReference type="EMBL" id="TVU23364.1"/>
    </source>
</evidence>
<name>A0A5J9UIQ1_9POAL</name>
<dbReference type="AlphaFoldDB" id="A0A5J9UIQ1"/>
<sequence>MDSALLAVPVEHNNNGDHAQNGWKPHVYNATIKHAFEKCSVIITKDNISSKCKTFDKHFMRSLARYFLRVDSANKAAPCYKTKVVRNWDAISTIYSKDHATGEGDMTGAEIAEELTVEGNEPSPDLPPKRKRIGEGILCMLGDMKTSFHDAMKSSEALQLPQVNPPAEILAALEMIPDLARSDKLCSYGKLILSGRLFQELIEWMLMLE</sequence>
<dbReference type="OrthoDB" id="601328at2759"/>
<dbReference type="EMBL" id="RWGY01000013">
    <property type="protein sequence ID" value="TVU23364.1"/>
    <property type="molecule type" value="Genomic_DNA"/>
</dbReference>
<evidence type="ECO:0000313" key="2">
    <source>
        <dbReference type="Proteomes" id="UP000324897"/>
    </source>
</evidence>
<feature type="non-terminal residue" evidence="1">
    <location>
        <position position="1"/>
    </location>
</feature>
<comment type="caution">
    <text evidence="1">The sequence shown here is derived from an EMBL/GenBank/DDBJ whole genome shotgun (WGS) entry which is preliminary data.</text>
</comment>
<evidence type="ECO:0008006" key="3">
    <source>
        <dbReference type="Google" id="ProtNLM"/>
    </source>
</evidence>
<proteinExistence type="predicted"/>
<dbReference type="PANTHER" id="PTHR46929:SF15">
    <property type="entry name" value="MYB_SANT-LIKE DOMAIN-CONTAINING PROTEIN"/>
    <property type="match status" value="1"/>
</dbReference>
<dbReference type="Proteomes" id="UP000324897">
    <property type="component" value="Chromosome 2"/>
</dbReference>
<dbReference type="Gramene" id="TVU23364">
    <property type="protein sequence ID" value="TVU23364"/>
    <property type="gene ID" value="EJB05_25724"/>
</dbReference>
<protein>
    <recommendedName>
        <fullName evidence="3">Myb/SANT-like domain-containing protein</fullName>
    </recommendedName>
</protein>
<organism evidence="1 2">
    <name type="scientific">Eragrostis curvula</name>
    <name type="common">weeping love grass</name>
    <dbReference type="NCBI Taxonomy" id="38414"/>
    <lineage>
        <taxon>Eukaryota</taxon>
        <taxon>Viridiplantae</taxon>
        <taxon>Streptophyta</taxon>
        <taxon>Embryophyta</taxon>
        <taxon>Tracheophyta</taxon>
        <taxon>Spermatophyta</taxon>
        <taxon>Magnoliopsida</taxon>
        <taxon>Liliopsida</taxon>
        <taxon>Poales</taxon>
        <taxon>Poaceae</taxon>
        <taxon>PACMAD clade</taxon>
        <taxon>Chloridoideae</taxon>
        <taxon>Eragrostideae</taxon>
        <taxon>Eragrostidinae</taxon>
        <taxon>Eragrostis</taxon>
    </lineage>
</organism>
<dbReference type="PANTHER" id="PTHR46929">
    <property type="entry name" value="EXPRESSED PROTEIN"/>
    <property type="match status" value="1"/>
</dbReference>
<gene>
    <name evidence="1" type="ORF">EJB05_25724</name>
</gene>
<keyword evidence="2" id="KW-1185">Reference proteome</keyword>